<sequence>MGLFDRLFGRIRDAAAPRSWPTRVDPRRDRIPTGTSVTGGAPAGRDSDAQALERYQYLVRTAPPQVLEQVHREAFSRLSPEQRRKALYELNASMPPGERLTRDDPAALARLATRAELMRPGTVVSAFGGGGLGGIGMGGLLAGGLLTSFVGSAMGSMLAHQWMDGFHGGHGFDHGFQDGYGDGYGDGFEAGQDSMGNADAADAGGDITTADWDGGGDDFGGGDDWGGG</sequence>
<protein>
    <submittedName>
        <fullName evidence="2">Uncharacterized protein</fullName>
    </submittedName>
</protein>
<feature type="compositionally biased region" description="Gly residues" evidence="1">
    <location>
        <begin position="217"/>
        <end position="228"/>
    </location>
</feature>
<comment type="caution">
    <text evidence="2">The sequence shown here is derived from an EMBL/GenBank/DDBJ whole genome shotgun (WGS) entry which is preliminary data.</text>
</comment>
<organism evidence="2 3">
    <name type="scientific">Pyxidicoccus fallax</name>
    <dbReference type="NCBI Taxonomy" id="394095"/>
    <lineage>
        <taxon>Bacteria</taxon>
        <taxon>Pseudomonadati</taxon>
        <taxon>Myxococcota</taxon>
        <taxon>Myxococcia</taxon>
        <taxon>Myxococcales</taxon>
        <taxon>Cystobacterineae</taxon>
        <taxon>Myxococcaceae</taxon>
        <taxon>Pyxidicoccus</taxon>
    </lineage>
</organism>
<feature type="region of interest" description="Disordered" evidence="1">
    <location>
        <begin position="209"/>
        <end position="228"/>
    </location>
</feature>
<evidence type="ECO:0000313" key="2">
    <source>
        <dbReference type="EMBL" id="NMO23077.1"/>
    </source>
</evidence>
<reference evidence="2 3" key="1">
    <citation type="submission" date="2020-04" db="EMBL/GenBank/DDBJ databases">
        <title>Draft genome of Pyxidicoccus fallax type strain.</title>
        <authorList>
            <person name="Whitworth D.E."/>
        </authorList>
    </citation>
    <scope>NUCLEOTIDE SEQUENCE [LARGE SCALE GENOMIC DNA]</scope>
    <source>
        <strain evidence="2 3">DSM 14698</strain>
    </source>
</reference>
<dbReference type="Proteomes" id="UP000518300">
    <property type="component" value="Unassembled WGS sequence"/>
</dbReference>
<gene>
    <name evidence="2" type="ORF">HG543_50690</name>
</gene>
<feature type="region of interest" description="Disordered" evidence="1">
    <location>
        <begin position="19"/>
        <end position="46"/>
    </location>
</feature>
<keyword evidence="3" id="KW-1185">Reference proteome</keyword>
<evidence type="ECO:0000313" key="3">
    <source>
        <dbReference type="Proteomes" id="UP000518300"/>
    </source>
</evidence>
<accession>A0A848LY90</accession>
<proteinExistence type="predicted"/>
<feature type="non-terminal residue" evidence="2">
    <location>
        <position position="228"/>
    </location>
</feature>
<name>A0A848LY90_9BACT</name>
<evidence type="ECO:0000256" key="1">
    <source>
        <dbReference type="SAM" id="MobiDB-lite"/>
    </source>
</evidence>
<dbReference type="RefSeq" id="WP_169352186.1">
    <property type="nucleotide sequence ID" value="NZ_JABBJJ010000525.1"/>
</dbReference>
<dbReference type="EMBL" id="JABBJJ010000525">
    <property type="protein sequence ID" value="NMO23077.1"/>
    <property type="molecule type" value="Genomic_DNA"/>
</dbReference>
<dbReference type="AlphaFoldDB" id="A0A848LY90"/>